<organism evidence="2 3">
    <name type="scientific">Frateuria flava</name>
    <dbReference type="NCBI Taxonomy" id="2821489"/>
    <lineage>
        <taxon>Bacteria</taxon>
        <taxon>Pseudomonadati</taxon>
        <taxon>Pseudomonadota</taxon>
        <taxon>Gammaproteobacteria</taxon>
        <taxon>Lysobacterales</taxon>
        <taxon>Rhodanobacteraceae</taxon>
        <taxon>Frateuria</taxon>
    </lineage>
</organism>
<evidence type="ECO:0000313" key="3">
    <source>
        <dbReference type="Proteomes" id="UP000823790"/>
    </source>
</evidence>
<evidence type="ECO:0000313" key="2">
    <source>
        <dbReference type="EMBL" id="MBP1474866.1"/>
    </source>
</evidence>
<comment type="caution">
    <text evidence="2">The sequence shown here is derived from an EMBL/GenBank/DDBJ whole genome shotgun (WGS) entry which is preliminary data.</text>
</comment>
<reference evidence="2 3" key="1">
    <citation type="submission" date="2021-04" db="EMBL/GenBank/DDBJ databases">
        <authorList>
            <person name="Huq M.A."/>
        </authorList>
    </citation>
    <scope>NUCLEOTIDE SEQUENCE [LARGE SCALE GENOMIC DNA]</scope>
    <source>
        <strain evidence="2 3">MAH-13</strain>
    </source>
</reference>
<dbReference type="SUPFAM" id="SSF48452">
    <property type="entry name" value="TPR-like"/>
    <property type="match status" value="1"/>
</dbReference>
<dbReference type="InterPro" id="IPR011990">
    <property type="entry name" value="TPR-like_helical_dom_sf"/>
</dbReference>
<dbReference type="Pfam" id="PF13469">
    <property type="entry name" value="Sulfotransfer_3"/>
    <property type="match status" value="1"/>
</dbReference>
<keyword evidence="1" id="KW-0808">Transferase</keyword>
<dbReference type="InterPro" id="IPR027417">
    <property type="entry name" value="P-loop_NTPase"/>
</dbReference>
<dbReference type="RefSeq" id="WP_209620505.1">
    <property type="nucleotide sequence ID" value="NZ_JAGJRS010000021.1"/>
</dbReference>
<gene>
    <name evidence="2" type="ORF">J7I44_11200</name>
</gene>
<protein>
    <submittedName>
        <fullName evidence="2">Sulfotransferase</fullName>
    </submittedName>
</protein>
<dbReference type="PANTHER" id="PTHR12788:SF10">
    <property type="entry name" value="PROTEIN-TYROSINE SULFOTRANSFERASE"/>
    <property type="match status" value="1"/>
</dbReference>
<sequence length="528" mass="58316">MTENSTAAITELRRQAQFHMDAEQWDAARAALESLLQRTPGDVPTRIQMASVLLRQGRLQAASRQLLDAVPLLPNHVPLIAQLTVRLLMLGEVEAARACLDHLARAPHPPASVLAEQAHLHWMIGDVSSATSLMGRAVAAGVDRADDRYLHAMLLRCSGKLVDAEGILASCLQRWPDLGDAAVMLVNLRKQTSAANHLDLLRGCLDRLPAPDGARASYVRAQFESAVFKVLDDLGSHDEAWAALERSNALMHKLNPYNESGEVAAIDALIKASRELTNRPAALRPPAGPTPIFIVGMPRSGTTLLNQMLAAHSQVTSAGEINDFPSQLRWMTDAPPAGVQGLLRMIEGAVDIDFAELGARYIRQTAWRARGRQFYIDKLPINVRMVPFIRRALPHAPILHMVRDPMDVCFSNLKVMFGNASAYCYEQQALAHYYKQYSRLTDHWRAALPGVMLDVSYAALVTEPRKTLDRVLVHCGLDPEEGCLHPERNTDPVATQSSAQVREPIHSRSMGEWQHYAKYLGPLQRALA</sequence>
<proteinExistence type="predicted"/>
<dbReference type="EMBL" id="JAGJRS010000021">
    <property type="protein sequence ID" value="MBP1474866.1"/>
    <property type="molecule type" value="Genomic_DNA"/>
</dbReference>
<evidence type="ECO:0000256" key="1">
    <source>
        <dbReference type="ARBA" id="ARBA00022679"/>
    </source>
</evidence>
<dbReference type="Gene3D" id="1.25.40.10">
    <property type="entry name" value="Tetratricopeptide repeat domain"/>
    <property type="match status" value="1"/>
</dbReference>
<dbReference type="Gene3D" id="3.40.50.300">
    <property type="entry name" value="P-loop containing nucleotide triphosphate hydrolases"/>
    <property type="match status" value="1"/>
</dbReference>
<dbReference type="Pfam" id="PF14559">
    <property type="entry name" value="TPR_19"/>
    <property type="match status" value="1"/>
</dbReference>
<dbReference type="Proteomes" id="UP000823790">
    <property type="component" value="Unassembled WGS sequence"/>
</dbReference>
<dbReference type="PANTHER" id="PTHR12788">
    <property type="entry name" value="PROTEIN-TYROSINE SULFOTRANSFERASE 2"/>
    <property type="match status" value="1"/>
</dbReference>
<keyword evidence="3" id="KW-1185">Reference proteome</keyword>
<accession>A0ABS4DPA1</accession>
<name>A0ABS4DPA1_9GAMM</name>
<dbReference type="InterPro" id="IPR026634">
    <property type="entry name" value="TPST-like"/>
</dbReference>
<dbReference type="SUPFAM" id="SSF52540">
    <property type="entry name" value="P-loop containing nucleoside triphosphate hydrolases"/>
    <property type="match status" value="1"/>
</dbReference>